<dbReference type="HAMAP" id="MF_02078">
    <property type="entry name" value="MurJ_MviN"/>
    <property type="match status" value="1"/>
</dbReference>
<dbReference type="AlphaFoldDB" id="C1DUC7"/>
<dbReference type="OrthoDB" id="9804143at2"/>
<evidence type="ECO:0000256" key="4">
    <source>
        <dbReference type="ARBA" id="ARBA00022960"/>
    </source>
</evidence>
<dbReference type="RefSeq" id="WP_012674500.1">
    <property type="nucleotide sequence ID" value="NC_012438.1"/>
</dbReference>
<dbReference type="eggNOG" id="COG0728">
    <property type="taxonomic scope" value="Bacteria"/>
</dbReference>
<dbReference type="EMBL" id="CP001229">
    <property type="protein sequence ID" value="ACN99182.1"/>
    <property type="molecule type" value="Genomic_DNA"/>
</dbReference>
<dbReference type="CDD" id="cd13123">
    <property type="entry name" value="MATE_MurJ_like"/>
    <property type="match status" value="1"/>
</dbReference>
<dbReference type="GO" id="GO:0015648">
    <property type="term" value="F:lipid-linked peptidoglycan transporter activity"/>
    <property type="evidence" value="ECO:0007669"/>
    <property type="project" value="UniProtKB-UniRule"/>
</dbReference>
<evidence type="ECO:0000256" key="3">
    <source>
        <dbReference type="ARBA" id="ARBA00022692"/>
    </source>
</evidence>
<dbReference type="PANTHER" id="PTHR47019">
    <property type="entry name" value="LIPID II FLIPPASE MURJ"/>
    <property type="match status" value="1"/>
</dbReference>
<dbReference type="Proteomes" id="UP000001369">
    <property type="component" value="Chromosome"/>
</dbReference>
<evidence type="ECO:0000256" key="10">
    <source>
        <dbReference type="HAMAP-Rule" id="MF_02078"/>
    </source>
</evidence>
<keyword evidence="10" id="KW-0997">Cell inner membrane</keyword>
<feature type="transmembrane region" description="Helical" evidence="10">
    <location>
        <begin position="465"/>
        <end position="485"/>
    </location>
</feature>
<comment type="subcellular location">
    <subcellularLocation>
        <location evidence="10">Cell inner membrane</location>
        <topology evidence="10">Multi-pass membrane protein</topology>
    </subcellularLocation>
    <subcellularLocation>
        <location evidence="1">Cell membrane</location>
        <topology evidence="1">Multi-pass membrane protein</topology>
    </subcellularLocation>
</comment>
<dbReference type="HOGENOM" id="CLU_006797_5_0_0"/>
<keyword evidence="10 11" id="KW-0961">Cell wall biogenesis/degradation</keyword>
<evidence type="ECO:0000313" key="13">
    <source>
        <dbReference type="Proteomes" id="UP000001369"/>
    </source>
</evidence>
<evidence type="ECO:0000256" key="1">
    <source>
        <dbReference type="ARBA" id="ARBA00004651"/>
    </source>
</evidence>
<dbReference type="PANTHER" id="PTHR47019:SF1">
    <property type="entry name" value="LIPID II FLIPPASE MURJ"/>
    <property type="match status" value="1"/>
</dbReference>
<dbReference type="InterPro" id="IPR051050">
    <property type="entry name" value="Lipid_II_flippase_MurJ/MviN"/>
</dbReference>
<feature type="transmembrane region" description="Helical" evidence="10">
    <location>
        <begin position="128"/>
        <end position="148"/>
    </location>
</feature>
<evidence type="ECO:0000256" key="7">
    <source>
        <dbReference type="ARBA" id="ARBA00023136"/>
    </source>
</evidence>
<dbReference type="KEGG" id="saf:SULAZ_0729"/>
<keyword evidence="3 10" id="KW-0812">Transmembrane</keyword>
<sequence length="504" mass="56239">MNFLKNTVIFSIATFISRILGYIRDAVVAFYFGSNQITDAFYVAWRLPNTLRQLAAEGSFNAAFIPIYTQESQKSYENAKEYVSSLFSYYTIVLSVITVFVVLFAEGFVKLIAPGFSEKGNLQLTANLVRLVFPYLILIGWTSFFMALLNTKDRFFIPGIAPALLNLSFIFSAVFLSNYLGIYALAVGALLGGFLQFLIQMPQVYKEGLLFKPTLKKHPAINTTLKKMVPAFASFGVSQFSFIIDTLLASFLYAGAVTYLYYGNRIFQLPLGLFIIGLGNALLVSLSKYYAEGNIQAFKKDLTLSFKVSIFISLPAMAGMIFLGKEIIDLLLVRGAFTEKDAVLTYYALVGYAIGLLGYAFTRPFKSAFFAVGDTKTPLVSTIVGLLSSMFFAVFFTFVLKWEVFGLALASSLGAYVNSIYLYFKYQYELDLKSIFISFVKVLISTSVMVLVLELLKAFHLNLSVLVFGGILLSGLIYLILNILLKEDSALIFLNILKRKLLRK</sequence>
<dbReference type="GO" id="GO:0034204">
    <property type="term" value="P:lipid translocation"/>
    <property type="evidence" value="ECO:0007669"/>
    <property type="project" value="TreeGrafter"/>
</dbReference>
<comment type="pathway">
    <text evidence="10">Cell wall biogenesis; peptidoglycan biosynthesis.</text>
</comment>
<feature type="transmembrane region" description="Helical" evidence="10">
    <location>
        <begin position="404"/>
        <end position="424"/>
    </location>
</feature>
<keyword evidence="5 10" id="KW-0573">Peptidoglycan synthesis</keyword>
<comment type="function">
    <text evidence="8 10 11">Involved in peptidoglycan biosynthesis. Transports lipid-linked peptidoglycan precursors from the inner to the outer leaflet of the cytoplasmic membrane.</text>
</comment>
<dbReference type="GO" id="GO:0071555">
    <property type="term" value="P:cell wall organization"/>
    <property type="evidence" value="ECO:0007669"/>
    <property type="project" value="UniProtKB-UniRule"/>
</dbReference>
<keyword evidence="13" id="KW-1185">Reference proteome</keyword>
<keyword evidence="2 10" id="KW-1003">Cell membrane</keyword>
<dbReference type="GO" id="GO:0005886">
    <property type="term" value="C:plasma membrane"/>
    <property type="evidence" value="ECO:0007669"/>
    <property type="project" value="UniProtKB-SubCell"/>
</dbReference>
<keyword evidence="4 10" id="KW-0133">Cell shape</keyword>
<feature type="transmembrane region" description="Helical" evidence="10">
    <location>
        <begin position="182"/>
        <end position="199"/>
    </location>
</feature>
<evidence type="ECO:0000256" key="11">
    <source>
        <dbReference type="PIRNR" id="PIRNR002869"/>
    </source>
</evidence>
<feature type="transmembrane region" description="Helical" evidence="10">
    <location>
        <begin position="302"/>
        <end position="324"/>
    </location>
</feature>
<keyword evidence="10 11" id="KW-0813">Transport</keyword>
<feature type="transmembrane region" description="Helical" evidence="10">
    <location>
        <begin position="344"/>
        <end position="365"/>
    </location>
</feature>
<dbReference type="GO" id="GO:0008360">
    <property type="term" value="P:regulation of cell shape"/>
    <property type="evidence" value="ECO:0007669"/>
    <property type="project" value="UniProtKB-UniRule"/>
</dbReference>
<evidence type="ECO:0000256" key="5">
    <source>
        <dbReference type="ARBA" id="ARBA00022984"/>
    </source>
</evidence>
<dbReference type="PRINTS" id="PR01806">
    <property type="entry name" value="VIRFACTRMVIN"/>
</dbReference>
<dbReference type="PIRSF" id="PIRSF002869">
    <property type="entry name" value="MviN"/>
    <property type="match status" value="1"/>
</dbReference>
<accession>C1DUC7</accession>
<keyword evidence="6 10" id="KW-1133">Transmembrane helix</keyword>
<keyword evidence="7 10" id="KW-0472">Membrane</keyword>
<dbReference type="Pfam" id="PF03023">
    <property type="entry name" value="MurJ"/>
    <property type="match status" value="1"/>
</dbReference>
<comment type="similarity">
    <text evidence="9 10 11">Belongs to the MurJ/MviN family.</text>
</comment>
<feature type="transmembrane region" description="Helical" evidence="10">
    <location>
        <begin position="155"/>
        <end position="176"/>
    </location>
</feature>
<reference evidence="12 13" key="1">
    <citation type="journal article" date="2009" name="J. Bacteriol.">
        <title>Complete and draft genome sequences of six members of the Aquificales.</title>
        <authorList>
            <person name="Reysenbach A.L."/>
            <person name="Hamamura N."/>
            <person name="Podar M."/>
            <person name="Griffiths E."/>
            <person name="Ferreira S."/>
            <person name="Hochstein R."/>
            <person name="Heidelberg J."/>
            <person name="Johnson J."/>
            <person name="Mead D."/>
            <person name="Pohorille A."/>
            <person name="Sarmiento M."/>
            <person name="Schweighofer K."/>
            <person name="Seshadri R."/>
            <person name="Voytek M.A."/>
        </authorList>
    </citation>
    <scope>NUCLEOTIDE SEQUENCE [LARGE SCALE GENOMIC DNA]</scope>
    <source>
        <strain evidence="13">Az-Fu1 / DSM 15241 / OCM 825</strain>
    </source>
</reference>
<evidence type="ECO:0000256" key="9">
    <source>
        <dbReference type="ARBA" id="ARBA00061532"/>
    </source>
</evidence>
<proteinExistence type="inferred from homology"/>
<feature type="transmembrane region" description="Helical" evidence="10">
    <location>
        <begin position="377"/>
        <end position="398"/>
    </location>
</feature>
<evidence type="ECO:0000256" key="2">
    <source>
        <dbReference type="ARBA" id="ARBA00022475"/>
    </source>
</evidence>
<dbReference type="GO" id="GO:0009252">
    <property type="term" value="P:peptidoglycan biosynthetic process"/>
    <property type="evidence" value="ECO:0007669"/>
    <property type="project" value="UniProtKB-UniRule"/>
</dbReference>
<dbReference type="NCBIfam" id="TIGR01695">
    <property type="entry name" value="murJ_mviN"/>
    <property type="match status" value="1"/>
</dbReference>
<feature type="transmembrane region" description="Helical" evidence="10">
    <location>
        <begin position="436"/>
        <end position="459"/>
    </location>
</feature>
<dbReference type="UniPathway" id="UPA00219"/>
<protein>
    <recommendedName>
        <fullName evidence="10">Probable lipid II flippase MurJ</fullName>
    </recommendedName>
</protein>
<evidence type="ECO:0000313" key="12">
    <source>
        <dbReference type="EMBL" id="ACN99182.1"/>
    </source>
</evidence>
<evidence type="ECO:0000256" key="6">
    <source>
        <dbReference type="ARBA" id="ARBA00022989"/>
    </source>
</evidence>
<evidence type="ECO:0000256" key="8">
    <source>
        <dbReference type="ARBA" id="ARBA00060041"/>
    </source>
</evidence>
<organism evidence="12 13">
    <name type="scientific">Sulfurihydrogenibium azorense (strain DSM 15241 / OCM 825 / Az-Fu1)</name>
    <dbReference type="NCBI Taxonomy" id="204536"/>
    <lineage>
        <taxon>Bacteria</taxon>
        <taxon>Pseudomonadati</taxon>
        <taxon>Aquificota</taxon>
        <taxon>Aquificia</taxon>
        <taxon>Aquificales</taxon>
        <taxon>Hydrogenothermaceae</taxon>
        <taxon>Sulfurihydrogenibium</taxon>
    </lineage>
</organism>
<dbReference type="STRING" id="204536.SULAZ_0729"/>
<gene>
    <name evidence="12" type="primary">mviN</name>
    <name evidence="10" type="synonym">murJ</name>
    <name evidence="12" type="ordered locus">SULAZ_0729</name>
</gene>
<feature type="transmembrane region" description="Helical" evidence="10">
    <location>
        <begin position="268"/>
        <end position="290"/>
    </location>
</feature>
<dbReference type="InterPro" id="IPR004268">
    <property type="entry name" value="MurJ"/>
</dbReference>
<feature type="transmembrane region" description="Helical" evidence="10">
    <location>
        <begin position="87"/>
        <end position="108"/>
    </location>
</feature>
<name>C1DUC7_SULAA</name>
<feature type="transmembrane region" description="Helical" evidence="10">
    <location>
        <begin position="242"/>
        <end position="262"/>
    </location>
</feature>